<sequence length="36" mass="4075">MASSDRYDKLKEQVALLPLSPGVYQFVDRTGTIIYV</sequence>
<dbReference type="Gene3D" id="3.40.1440.10">
    <property type="entry name" value="GIY-YIG endonuclease"/>
    <property type="match status" value="1"/>
</dbReference>
<gene>
    <name evidence="1" type="ORF">LEA_13184</name>
</gene>
<comment type="caution">
    <text evidence="1">The sequence shown here is derived from an EMBL/GenBank/DDBJ whole genome shotgun (WGS) entry which is preliminary data.</text>
</comment>
<name>K1T163_9ZZZZ</name>
<dbReference type="EMBL" id="AJWY01008936">
    <property type="protein sequence ID" value="EKC59825.1"/>
    <property type="molecule type" value="Genomic_DNA"/>
</dbReference>
<dbReference type="InterPro" id="IPR035901">
    <property type="entry name" value="GIY-YIG_endonuc_sf"/>
</dbReference>
<organism evidence="1">
    <name type="scientific">human gut metagenome</name>
    <dbReference type="NCBI Taxonomy" id="408170"/>
    <lineage>
        <taxon>unclassified sequences</taxon>
        <taxon>metagenomes</taxon>
        <taxon>organismal metagenomes</taxon>
    </lineage>
</organism>
<accession>K1T163</accession>
<feature type="non-terminal residue" evidence="1">
    <location>
        <position position="36"/>
    </location>
</feature>
<proteinExistence type="predicted"/>
<evidence type="ECO:0000313" key="1">
    <source>
        <dbReference type="EMBL" id="EKC59825.1"/>
    </source>
</evidence>
<reference evidence="1" key="1">
    <citation type="journal article" date="2013" name="Environ. Microbiol.">
        <title>Microbiota from the distal guts of lean and obese adolescents exhibit partial functional redundancy besides clear differences in community structure.</title>
        <authorList>
            <person name="Ferrer M."/>
            <person name="Ruiz A."/>
            <person name="Lanza F."/>
            <person name="Haange S.B."/>
            <person name="Oberbach A."/>
            <person name="Till H."/>
            <person name="Bargiela R."/>
            <person name="Campoy C."/>
            <person name="Segura M.T."/>
            <person name="Richter M."/>
            <person name="von Bergen M."/>
            <person name="Seifert J."/>
            <person name="Suarez A."/>
        </authorList>
    </citation>
    <scope>NUCLEOTIDE SEQUENCE</scope>
</reference>
<dbReference type="AlphaFoldDB" id="K1T163"/>
<protein>
    <submittedName>
        <fullName evidence="1">Uncharacterized protein</fullName>
    </submittedName>
</protein>